<feature type="domain" description="ATPase AAA-type core" evidence="10">
    <location>
        <begin position="359"/>
        <end position="501"/>
    </location>
</feature>
<feature type="region of interest" description="Disordered" evidence="9">
    <location>
        <begin position="1"/>
        <end position="118"/>
    </location>
</feature>
<dbReference type="InterPro" id="IPR047854">
    <property type="entry name" value="RFC_lid"/>
</dbReference>
<sequence>MDESGERDGVAAATVIQTPRRNVRRKLVQSTLLPRKSEDVIESNGDLWSSDGEGGGGDGDFCSSQRKKTRKQRTTTPKKKNGAPKKMAKGKSTPKHNSNKNGIIAADDQQQPHASSPLLPNLRLEAKLRAEEDSRMSAGKQLHPFFSSRKGGKKSQENGTCQDQVKDQIGPIHVFERFQDDGNRNIDWKNWTFIDHTSTTTWNPRQQIKFDLVNELPTLSHPDVCIIDDVDTQSEGMAEASPVGSLDGAQVVGCEAVNLSNHHAEATADVSHELQSGQPRSSLWVNKYQPRSASEVCGNTEAVKLMNEWLCQWRERGFQASQDFLSSDAEQSQDSDYSCSESDSDSENTGAEDRLRNVLLIVGPVGSGKSAAVYACAKEQGFKILESNASECRSGTVVKQKFGEALESNSLSRSLEPLFNSCTDGNGVEDVIEVTPVSHIQNDKANLKPLILFEDVDISFAEDRGLVCAIQEIAKKAKGPVILTANDKNHGLPENLKRIDICFSLPSTEELFSHLSSICAAEDVKVNPDSLEQLTITSGGDIRKAIMQLQFWVQSKSQRVRKAKNTSDPDRFDHEAGHVLLPKIITQDFPSQLSQFVENEIAKSLSMAEKSHDTVEVFVEEVENEIMLNRLWRRGTEKNTIAAKKAAMLRQNTCFEDYDELDDFLSVPSGLTDTSYQPLSLSRPNRRRKANVVMSSDSEDEPLSDIQVSVSRHETSKVSCINGMPQSVDVSCVPESSYVPETLMDGEAELSPRAVSCGHFDGGVEASMSEDDEQNSPSTEIHIDSSQSFNSLMNTCEIIAQSFDGTMMEDCFKDYVESSQKMQQATTTDECSRIDFGMTIKAAQKTKLDTSRDTVQESWRKLCTRHADLKPYLDSEPVEAPQLLDITHQITNLISEADLTHSRCMNFVAMEPMMNTSGDLDTSELANVLEQMTSTVAQKGFNFFTNQIATTGSVPISSAIMQDYTLSSGGFLDMKPETHINVQKCERMVELSGILETVVPPISLKGRAFHEYASFIGQISRAAPSNVSGAMEKTRRRRSREAQHYLSMDLCSEDIAFLGHHSKYRRDE</sequence>
<keyword evidence="8" id="KW-0131">Cell cycle</keyword>
<evidence type="ECO:0000256" key="8">
    <source>
        <dbReference type="ARBA" id="ARBA00023306"/>
    </source>
</evidence>
<dbReference type="RefSeq" id="XP_018455742.1">
    <property type="nucleotide sequence ID" value="XM_018600240.2"/>
</dbReference>
<evidence type="ECO:0000256" key="6">
    <source>
        <dbReference type="ARBA" id="ARBA00022840"/>
    </source>
</evidence>
<keyword evidence="7" id="KW-0539">Nucleus</keyword>
<reference evidence="11" key="1">
    <citation type="journal article" date="2019" name="Database">
        <title>The radish genome database (RadishGD): an integrated information resource for radish genomics.</title>
        <authorList>
            <person name="Yu H.J."/>
            <person name="Baek S."/>
            <person name="Lee Y.J."/>
            <person name="Cho A."/>
            <person name="Mun J.H."/>
        </authorList>
    </citation>
    <scope>NUCLEOTIDE SEQUENCE [LARGE SCALE GENOMIC DNA]</scope>
    <source>
        <strain evidence="11">cv. WK10039</strain>
    </source>
</reference>
<evidence type="ECO:0000313" key="13">
    <source>
        <dbReference type="RefSeq" id="XP_056851076.1"/>
    </source>
</evidence>
<feature type="region of interest" description="Disordered" evidence="9">
    <location>
        <begin position="324"/>
        <end position="350"/>
    </location>
</feature>
<proteinExistence type="inferred from homology"/>
<dbReference type="PANTHER" id="PTHR12172:SF1">
    <property type="entry name" value="P-LOOP CONTAINING NUCLEOSIDE TRIPHOSPHATE HYDROLASES SUPERFAMILY PROTEIN"/>
    <property type="match status" value="1"/>
</dbReference>
<dbReference type="GeneID" id="108826901"/>
<evidence type="ECO:0000256" key="1">
    <source>
        <dbReference type="ARBA" id="ARBA00004123"/>
    </source>
</evidence>
<feature type="region of interest" description="Disordered" evidence="9">
    <location>
        <begin position="130"/>
        <end position="161"/>
    </location>
</feature>
<evidence type="ECO:0000313" key="12">
    <source>
        <dbReference type="RefSeq" id="XP_018455742.1"/>
    </source>
</evidence>
<protein>
    <submittedName>
        <fullName evidence="12">Uncharacterized protein LOC108826897</fullName>
    </submittedName>
    <submittedName>
        <fullName evidence="13">Uncharacterized protein LOC108826901</fullName>
    </submittedName>
</protein>
<dbReference type="Pfam" id="PF00004">
    <property type="entry name" value="AAA"/>
    <property type="match status" value="1"/>
</dbReference>
<dbReference type="GeneID" id="108826897"/>
<keyword evidence="11" id="KW-1185">Reference proteome</keyword>
<organism evidence="11 13">
    <name type="scientific">Raphanus sativus</name>
    <name type="common">Radish</name>
    <name type="synonym">Raphanus raphanistrum var. sativus</name>
    <dbReference type="NCBI Taxonomy" id="3726"/>
    <lineage>
        <taxon>Eukaryota</taxon>
        <taxon>Viridiplantae</taxon>
        <taxon>Streptophyta</taxon>
        <taxon>Embryophyta</taxon>
        <taxon>Tracheophyta</taxon>
        <taxon>Spermatophyta</taxon>
        <taxon>Magnoliopsida</taxon>
        <taxon>eudicotyledons</taxon>
        <taxon>Gunneridae</taxon>
        <taxon>Pentapetalae</taxon>
        <taxon>rosids</taxon>
        <taxon>malvids</taxon>
        <taxon>Brassicales</taxon>
        <taxon>Brassicaceae</taxon>
        <taxon>Brassiceae</taxon>
        <taxon>Raphanus</taxon>
    </lineage>
</organism>
<evidence type="ECO:0000256" key="4">
    <source>
        <dbReference type="ARBA" id="ARBA00022741"/>
    </source>
</evidence>
<dbReference type="GO" id="GO:0000077">
    <property type="term" value="P:DNA damage checkpoint signaling"/>
    <property type="evidence" value="ECO:0007669"/>
    <property type="project" value="TreeGrafter"/>
</dbReference>
<dbReference type="GO" id="GO:0016887">
    <property type="term" value="F:ATP hydrolysis activity"/>
    <property type="evidence" value="ECO:0007669"/>
    <property type="project" value="InterPro"/>
</dbReference>
<evidence type="ECO:0000256" key="7">
    <source>
        <dbReference type="ARBA" id="ARBA00023242"/>
    </source>
</evidence>
<dbReference type="OrthoDB" id="9996895at2759"/>
<dbReference type="InterPro" id="IPR027417">
    <property type="entry name" value="P-loop_NTPase"/>
</dbReference>
<gene>
    <name evidence="13" type="primary">LOC108826901</name>
    <name evidence="12" type="synonym">LOC108826897</name>
</gene>
<dbReference type="GO" id="GO:0006260">
    <property type="term" value="P:DNA replication"/>
    <property type="evidence" value="ECO:0007669"/>
    <property type="project" value="UniProtKB-KW"/>
</dbReference>
<dbReference type="AlphaFoldDB" id="A0A6J0L6B9"/>
<comment type="subcellular location">
    <subcellularLocation>
        <location evidence="1">Nucleus</location>
    </subcellularLocation>
</comment>
<feature type="compositionally biased region" description="Basic residues" evidence="9">
    <location>
        <begin position="65"/>
        <end position="98"/>
    </location>
</feature>
<evidence type="ECO:0000256" key="5">
    <source>
        <dbReference type="ARBA" id="ARBA00022763"/>
    </source>
</evidence>
<dbReference type="GO" id="GO:0006281">
    <property type="term" value="P:DNA repair"/>
    <property type="evidence" value="ECO:0007669"/>
    <property type="project" value="InterPro"/>
</dbReference>
<dbReference type="FunFam" id="3.40.50.300:FF:001758">
    <property type="entry name" value="p-loop containing nucleoside triphosphate hydrolase superfamily protein"/>
    <property type="match status" value="1"/>
</dbReference>
<dbReference type="CDD" id="cd18140">
    <property type="entry name" value="HLD_clamp_RFC"/>
    <property type="match status" value="1"/>
</dbReference>
<dbReference type="Gene3D" id="1.10.8.60">
    <property type="match status" value="1"/>
</dbReference>
<evidence type="ECO:0000259" key="10">
    <source>
        <dbReference type="Pfam" id="PF00004"/>
    </source>
</evidence>
<comment type="similarity">
    <text evidence="2">Belongs to the rad17/RAD24 family.</text>
</comment>
<feature type="region of interest" description="Disordered" evidence="9">
    <location>
        <begin position="675"/>
        <end position="705"/>
    </location>
</feature>
<dbReference type="GO" id="GO:0005634">
    <property type="term" value="C:nucleus"/>
    <property type="evidence" value="ECO:0007669"/>
    <property type="project" value="UniProtKB-SubCell"/>
</dbReference>
<dbReference type="GO" id="GO:0003689">
    <property type="term" value="F:DNA clamp loader activity"/>
    <property type="evidence" value="ECO:0007669"/>
    <property type="project" value="TreeGrafter"/>
</dbReference>
<dbReference type="Proteomes" id="UP000504610">
    <property type="component" value="Chromosome 9"/>
</dbReference>
<keyword evidence="5" id="KW-0227">DNA damage</keyword>
<evidence type="ECO:0000256" key="2">
    <source>
        <dbReference type="ARBA" id="ARBA00006168"/>
    </source>
</evidence>
<evidence type="ECO:0000313" key="11">
    <source>
        <dbReference type="Proteomes" id="UP000504610"/>
    </source>
</evidence>
<dbReference type="PANTHER" id="PTHR12172">
    <property type="entry name" value="CELL CYCLE CHECKPOINT PROTEIN RAD17"/>
    <property type="match status" value="1"/>
</dbReference>
<name>A0A6J0L6B9_RAPSA</name>
<accession>A0A6J0L6B9</accession>
<dbReference type="SUPFAM" id="SSF52540">
    <property type="entry name" value="P-loop containing nucleoside triphosphate hydrolases"/>
    <property type="match status" value="1"/>
</dbReference>
<keyword evidence="6" id="KW-0067">ATP-binding</keyword>
<dbReference type="KEGG" id="rsz:108826897"/>
<keyword evidence="3" id="KW-0235">DNA replication</keyword>
<keyword evidence="4" id="KW-0547">Nucleotide-binding</keyword>
<dbReference type="GO" id="GO:0005524">
    <property type="term" value="F:ATP binding"/>
    <property type="evidence" value="ECO:0007669"/>
    <property type="project" value="UniProtKB-KW"/>
</dbReference>
<dbReference type="Gene3D" id="3.40.50.300">
    <property type="entry name" value="P-loop containing nucleotide triphosphate hydrolases"/>
    <property type="match status" value="1"/>
</dbReference>
<dbReference type="InterPro" id="IPR003959">
    <property type="entry name" value="ATPase_AAA_core"/>
</dbReference>
<reference evidence="12 13" key="2">
    <citation type="submission" date="2025-04" db="UniProtKB">
        <authorList>
            <consortium name="RefSeq"/>
        </authorList>
    </citation>
    <scope>IDENTIFICATION</scope>
    <source>
        <tissue evidence="12 13">Leaf</tissue>
    </source>
</reference>
<dbReference type="GO" id="GO:0033314">
    <property type="term" value="P:mitotic DNA replication checkpoint signaling"/>
    <property type="evidence" value="ECO:0007669"/>
    <property type="project" value="TreeGrafter"/>
</dbReference>
<evidence type="ECO:0000256" key="3">
    <source>
        <dbReference type="ARBA" id="ARBA00022705"/>
    </source>
</evidence>
<feature type="compositionally biased region" description="Low complexity" evidence="9">
    <location>
        <begin position="330"/>
        <end position="341"/>
    </location>
</feature>
<dbReference type="InterPro" id="IPR004582">
    <property type="entry name" value="Checkpoint_prot_Rad17_Rad24"/>
</dbReference>
<dbReference type="RefSeq" id="XP_056851076.1">
    <property type="nucleotide sequence ID" value="XM_056995096.1"/>
</dbReference>
<dbReference type="KEGG" id="rsz:108826901"/>
<evidence type="ECO:0000256" key="9">
    <source>
        <dbReference type="SAM" id="MobiDB-lite"/>
    </source>
</evidence>
<dbReference type="GO" id="GO:0003682">
    <property type="term" value="F:chromatin binding"/>
    <property type="evidence" value="ECO:0007669"/>
    <property type="project" value="TreeGrafter"/>
</dbReference>